<dbReference type="NCBIfam" id="TIGR01509">
    <property type="entry name" value="HAD-SF-IA-v3"/>
    <property type="match status" value="1"/>
</dbReference>
<dbReference type="SFLD" id="SFLDS00003">
    <property type="entry name" value="Haloacid_Dehalogenase"/>
    <property type="match status" value="1"/>
</dbReference>
<dbReference type="Pfam" id="PF00702">
    <property type="entry name" value="Hydrolase"/>
    <property type="match status" value="1"/>
</dbReference>
<sequence length="223" mass="23510">MAGPPDLAAVLFDMDGTIVDTEPYWIAAEYALVESYGGVWTDEHAYALVGNALIDSAVYIREHASVPLPPEEIVDRLLDEVVRAAEASVPWRPGAVELLTELGQRGVPCALVTMSYRRLAATVVDRLHAGAFATVVTGDQVVDGKPHPEAYLTAAARLGVDPRSCVAIEDSPTGIAAAEAAGALVVAVPHNVPIPLGPGRVLVDSLTELSVDRLAALMRERAS</sequence>
<dbReference type="InterPro" id="IPR006439">
    <property type="entry name" value="HAD-SF_hydro_IA"/>
</dbReference>
<proteinExistence type="predicted"/>
<dbReference type="InterPro" id="IPR023198">
    <property type="entry name" value="PGP-like_dom2"/>
</dbReference>
<gene>
    <name evidence="1" type="ORF">M6B22_21765</name>
</gene>
<dbReference type="InterPro" id="IPR036412">
    <property type="entry name" value="HAD-like_sf"/>
</dbReference>
<dbReference type="InterPro" id="IPR023214">
    <property type="entry name" value="HAD_sf"/>
</dbReference>
<keyword evidence="2" id="KW-1185">Reference proteome</keyword>
<dbReference type="RefSeq" id="WP_269443654.1">
    <property type="nucleotide sequence ID" value="NZ_CP097463.1"/>
</dbReference>
<dbReference type="Proteomes" id="UP001164693">
    <property type="component" value="Chromosome"/>
</dbReference>
<dbReference type="EMBL" id="CP097463">
    <property type="protein sequence ID" value="WAX57118.1"/>
    <property type="molecule type" value="Genomic_DNA"/>
</dbReference>
<dbReference type="PANTHER" id="PTHR18901">
    <property type="entry name" value="2-DEOXYGLUCOSE-6-PHOSPHATE PHOSPHATASE 2"/>
    <property type="match status" value="1"/>
</dbReference>
<protein>
    <submittedName>
        <fullName evidence="1">HAD family phosphatase</fullName>
    </submittedName>
</protein>
<dbReference type="Gene3D" id="3.40.50.1000">
    <property type="entry name" value="HAD superfamily/HAD-like"/>
    <property type="match status" value="1"/>
</dbReference>
<dbReference type="Gene3D" id="1.10.150.240">
    <property type="entry name" value="Putative phosphatase, domain 2"/>
    <property type="match status" value="1"/>
</dbReference>
<dbReference type="SFLD" id="SFLDG01135">
    <property type="entry name" value="C1.5.6:_HAD__Beta-PGM__Phospha"/>
    <property type="match status" value="1"/>
</dbReference>
<evidence type="ECO:0000313" key="2">
    <source>
        <dbReference type="Proteomes" id="UP001164693"/>
    </source>
</evidence>
<evidence type="ECO:0000313" key="1">
    <source>
        <dbReference type="EMBL" id="WAX57118.1"/>
    </source>
</evidence>
<organism evidence="1 2">
    <name type="scientific">Jatrophihabitans cynanchi</name>
    <dbReference type="NCBI Taxonomy" id="2944128"/>
    <lineage>
        <taxon>Bacteria</taxon>
        <taxon>Bacillati</taxon>
        <taxon>Actinomycetota</taxon>
        <taxon>Actinomycetes</taxon>
        <taxon>Jatrophihabitantales</taxon>
        <taxon>Jatrophihabitantaceae</taxon>
        <taxon>Jatrophihabitans</taxon>
    </lineage>
</organism>
<dbReference type="CDD" id="cd07505">
    <property type="entry name" value="HAD_BPGM-like"/>
    <property type="match status" value="1"/>
</dbReference>
<dbReference type="SFLD" id="SFLDG01129">
    <property type="entry name" value="C1.5:_HAD__Beta-PGM__Phosphata"/>
    <property type="match status" value="1"/>
</dbReference>
<accession>A0ABY7JZP6</accession>
<dbReference type="SUPFAM" id="SSF56784">
    <property type="entry name" value="HAD-like"/>
    <property type="match status" value="1"/>
</dbReference>
<dbReference type="PRINTS" id="PR00413">
    <property type="entry name" value="HADHALOGNASE"/>
</dbReference>
<dbReference type="PANTHER" id="PTHR18901:SF38">
    <property type="entry name" value="PSEUDOURIDINE-5'-PHOSPHATASE"/>
    <property type="match status" value="1"/>
</dbReference>
<name>A0ABY7JZP6_9ACTN</name>
<reference evidence="1" key="1">
    <citation type="submission" date="2022-05" db="EMBL/GenBank/DDBJ databases">
        <title>Jatrophihabitans sp. SB3-54 whole genome sequence.</title>
        <authorList>
            <person name="Suh M.K."/>
            <person name="Eom M.K."/>
            <person name="Kim J.S."/>
            <person name="Kim H.S."/>
            <person name="Do H.E."/>
            <person name="Shin Y.K."/>
            <person name="Lee J.-S."/>
        </authorList>
    </citation>
    <scope>NUCLEOTIDE SEQUENCE</scope>
    <source>
        <strain evidence="1">SB3-54</strain>
    </source>
</reference>